<sequence length="68" mass="7877">MKNTKVSLMIAIFSLLIALVVCYNFNQSTENWKNSCCQLKCSRNTPTPIPKKGGYRINHYPWYVHAQI</sequence>
<protein>
    <submittedName>
        <fullName evidence="1">Uncharacterized protein</fullName>
    </submittedName>
</protein>
<proteinExistence type="predicted"/>
<dbReference type="EMBL" id="MN739748">
    <property type="protein sequence ID" value="QHT24711.1"/>
    <property type="molecule type" value="Genomic_DNA"/>
</dbReference>
<reference evidence="1" key="1">
    <citation type="journal article" date="2020" name="Nature">
        <title>Giant virus diversity and host interactions through global metagenomics.</title>
        <authorList>
            <person name="Schulz F."/>
            <person name="Roux S."/>
            <person name="Paez-Espino D."/>
            <person name="Jungbluth S."/>
            <person name="Walsh D.A."/>
            <person name="Denef V.J."/>
            <person name="McMahon K.D."/>
            <person name="Konstantinidis K.T."/>
            <person name="Eloe-Fadrosh E.A."/>
            <person name="Kyrpides N.C."/>
            <person name="Woyke T."/>
        </authorList>
    </citation>
    <scope>NUCLEOTIDE SEQUENCE</scope>
    <source>
        <strain evidence="1">GVMAG-M-3300023179-150</strain>
    </source>
</reference>
<dbReference type="AlphaFoldDB" id="A0A6C0E7V3"/>
<name>A0A6C0E7V3_9ZZZZ</name>
<evidence type="ECO:0000313" key="1">
    <source>
        <dbReference type="EMBL" id="QHT24711.1"/>
    </source>
</evidence>
<accession>A0A6C0E7V3</accession>
<organism evidence="1">
    <name type="scientific">viral metagenome</name>
    <dbReference type="NCBI Taxonomy" id="1070528"/>
    <lineage>
        <taxon>unclassified sequences</taxon>
        <taxon>metagenomes</taxon>
        <taxon>organismal metagenomes</taxon>
    </lineage>
</organism>